<name>A0A108U7F1_9GAMM</name>
<evidence type="ECO:0000313" key="5">
    <source>
        <dbReference type="EMBL" id="KWS03955.1"/>
    </source>
</evidence>
<keyword evidence="6" id="KW-1185">Reference proteome</keyword>
<accession>A0A108U7F1</accession>
<reference evidence="5 6" key="1">
    <citation type="journal article" date="2014" name="Genome Announc.">
        <title>Draft Genome Sequence of Lysobacter capsici AZ78, a Bacterium Antagonistic to Plant-Pathogenic Oomycetes.</title>
        <authorList>
            <person name="Puopolo G."/>
            <person name="Sonego P."/>
            <person name="Engelen K."/>
            <person name="Pertot I."/>
        </authorList>
    </citation>
    <scope>NUCLEOTIDE SEQUENCE [LARGE SCALE GENOMIC DNA]</scope>
    <source>
        <strain evidence="5 6">AZ78</strain>
    </source>
</reference>
<dbReference type="InterPro" id="IPR008707">
    <property type="entry name" value="B-propeller_PilY1"/>
</dbReference>
<evidence type="ECO:0000256" key="2">
    <source>
        <dbReference type="ARBA" id="ARBA00022837"/>
    </source>
</evidence>
<keyword evidence="2" id="KW-0106">Calcium</keyword>
<feature type="region of interest" description="Disordered" evidence="3">
    <location>
        <begin position="862"/>
        <end position="883"/>
    </location>
</feature>
<evidence type="ECO:0000313" key="6">
    <source>
        <dbReference type="Proteomes" id="UP000023435"/>
    </source>
</evidence>
<protein>
    <submittedName>
        <fullName evidence="5">Type IV fimbrial biogenesis protein PilY1</fullName>
    </submittedName>
</protein>
<evidence type="ECO:0000256" key="3">
    <source>
        <dbReference type="SAM" id="MobiDB-lite"/>
    </source>
</evidence>
<dbReference type="AlphaFoldDB" id="A0A108U7F1"/>
<organism evidence="5 6">
    <name type="scientific">Lysobacter capsici AZ78</name>
    <dbReference type="NCBI Taxonomy" id="1444315"/>
    <lineage>
        <taxon>Bacteria</taxon>
        <taxon>Pseudomonadati</taxon>
        <taxon>Pseudomonadota</taxon>
        <taxon>Gammaproteobacteria</taxon>
        <taxon>Lysobacterales</taxon>
        <taxon>Lysobacteraceae</taxon>
        <taxon>Lysobacter</taxon>
    </lineage>
</organism>
<gene>
    <name evidence="5" type="ORF">AZ78_1504</name>
</gene>
<sequence>MAGPKDNPNKEWDPITGIQLGTYNNPDPVDATATNTRNNTSVVVNSGVINYLNKFAQTTTNDAKGADNVSELYYAAVRYFRGQDNVPEYTTIPAGQAAKQTDLFPVITDWVNPVQYQCQRNVAVGIGDTYTHLDRNLPGSTKKDSAPAMPPKVAADTMVNVETALGNLFRLEGIDKSLADKFNPGGNVNSGFIAGLAYYSHTKDMQPNMPGMQTLSTYWVDVLPFKVVVRREDNQYYLATKYGGFDVPAGFDPDTRVDPLPDALWTDGDKVGLANQVNEKRPRNFYVAYQAEQMVSGLTRAFESAGADRRGAAAGLGTNGATLEQGATIYSPTYFNDWHGDLTSYRIDPVTKANIPVWTAGAVVPAPAARKIFANSDGYREFRYDLLSAADKTNLGSGSFSGATAADVVDYLRGVRTKEVSNGGPLRNRGGVLGDFVNSSPVYVGKPSPNQYSYATFTGGGKAYNDFAAAKATRTPLVYVGGNDGMLHAFNAATGVEAYAFVPAAALNIPGGLTGYATPGYRHRYFVDGELTVADVYMDGAWKTVLVGTMGRGGKGVFALDITDPGDIKFLWEKHGAQVPSLGNNLGKPVIAQTANGVWQVLLGNGPNSADGKAQLVTLNVGTGAVNAIDTGVGSDNGLSGVRTWDSNADGFIDSAYAGDFKGNLWKFSNIGTGTASATVLFRATDSGGNAQAITATPLVGRKPDSLETWVFFGTGRFLGGTDLSDKSVQTWYGIRDAGTLVTAANLATRTIEYEGPLKDKDGKDVEVRVISASKEGDMTGKLGWKLDLVTPAGTAMGERMVVPNLFDGNRLLGISRIPNNSDPCNVGGNGWLMEIDPFTGGRIDSGIFDINGDGVIDNKDAVAGTGDNPSRYPSGKRTDGSLNPVVIIPGKNGNLIEGSNQDDKIEGVPTPVTGLGAKRVAWREILRDG</sequence>
<feature type="domain" description="PilY1 beta-propeller" evidence="4">
    <location>
        <begin position="681"/>
        <end position="746"/>
    </location>
</feature>
<evidence type="ECO:0000256" key="1">
    <source>
        <dbReference type="ARBA" id="ARBA00022723"/>
    </source>
</evidence>
<evidence type="ECO:0000259" key="4">
    <source>
        <dbReference type="Pfam" id="PF05567"/>
    </source>
</evidence>
<dbReference type="GO" id="GO:0046872">
    <property type="term" value="F:metal ion binding"/>
    <property type="evidence" value="ECO:0007669"/>
    <property type="project" value="UniProtKB-KW"/>
</dbReference>
<dbReference type="Proteomes" id="UP000023435">
    <property type="component" value="Unassembled WGS sequence"/>
</dbReference>
<feature type="region of interest" description="Disordered" evidence="3">
    <location>
        <begin position="1"/>
        <end position="35"/>
    </location>
</feature>
<dbReference type="Pfam" id="PF05567">
    <property type="entry name" value="T4P_PilY1"/>
    <property type="match status" value="2"/>
</dbReference>
<feature type="domain" description="PilY1 beta-propeller" evidence="4">
    <location>
        <begin position="433"/>
        <end position="671"/>
    </location>
</feature>
<keyword evidence="1" id="KW-0479">Metal-binding</keyword>
<comment type="caution">
    <text evidence="5">The sequence shown here is derived from an EMBL/GenBank/DDBJ whole genome shotgun (WGS) entry which is preliminary data.</text>
</comment>
<proteinExistence type="predicted"/>
<dbReference type="EMBL" id="JAJA02000001">
    <property type="protein sequence ID" value="KWS03955.1"/>
    <property type="molecule type" value="Genomic_DNA"/>
</dbReference>